<gene>
    <name evidence="1" type="ORF">UFOVP196_25</name>
</gene>
<sequence length="213" mass="22304">MPYTTVVAGTYATASWANANVRDQVITSFASTGNRDATITSPVEGMVCYVGSNDANEGLYTYNGTSWRKGPGWNAPWGIMASVTQSGALVTTSATTEITVTNTASFSSIANRNYLFTVSTSCYDDVASGSQFTFRLRNGSLTGTSLMAQIVSTSLNSYTPLSFSFVNTLSTASSNGLFLTMQRTSGTGRFNSNATASPALITMTDIGPSGAPV</sequence>
<protein>
    <submittedName>
        <fullName evidence="1">Uncharacterized protein</fullName>
    </submittedName>
</protein>
<name>A0A6J7WFV1_9CAUD</name>
<proteinExistence type="predicted"/>
<evidence type="ECO:0000313" key="1">
    <source>
        <dbReference type="EMBL" id="CAB5212520.1"/>
    </source>
</evidence>
<accession>A0A6J7WFV1</accession>
<reference evidence="1" key="1">
    <citation type="submission" date="2020-05" db="EMBL/GenBank/DDBJ databases">
        <authorList>
            <person name="Chiriac C."/>
            <person name="Salcher M."/>
            <person name="Ghai R."/>
            <person name="Kavagutti S V."/>
        </authorList>
    </citation>
    <scope>NUCLEOTIDE SEQUENCE</scope>
</reference>
<dbReference type="EMBL" id="LR798235">
    <property type="protein sequence ID" value="CAB5212520.1"/>
    <property type="molecule type" value="Genomic_DNA"/>
</dbReference>
<organism evidence="1">
    <name type="scientific">uncultured Caudovirales phage</name>
    <dbReference type="NCBI Taxonomy" id="2100421"/>
    <lineage>
        <taxon>Viruses</taxon>
        <taxon>Duplodnaviria</taxon>
        <taxon>Heunggongvirae</taxon>
        <taxon>Uroviricota</taxon>
        <taxon>Caudoviricetes</taxon>
        <taxon>Peduoviridae</taxon>
        <taxon>Maltschvirus</taxon>
        <taxon>Maltschvirus maltsch</taxon>
    </lineage>
</organism>